<keyword evidence="5" id="KW-0969">Cilium</keyword>
<dbReference type="SUPFAM" id="SSF50978">
    <property type="entry name" value="WD40 repeat-like"/>
    <property type="match status" value="1"/>
</dbReference>
<dbReference type="Proteomes" id="UP000694941">
    <property type="component" value="Unplaced"/>
</dbReference>
<accession>A0ABM1T2V1</accession>
<dbReference type="InterPro" id="IPR056154">
    <property type="entry name" value="Beta-prop_IFT140_1st"/>
</dbReference>
<evidence type="ECO:0000313" key="13">
    <source>
        <dbReference type="RefSeq" id="XP_022250207.1"/>
    </source>
</evidence>
<gene>
    <name evidence="13" type="primary">LOC106466481</name>
</gene>
<dbReference type="SUPFAM" id="SSF48452">
    <property type="entry name" value="TPR-like"/>
    <property type="match status" value="1"/>
</dbReference>
<keyword evidence="4" id="KW-0802">TPR repeat</keyword>
<protein>
    <submittedName>
        <fullName evidence="13">LOW QUALITY PROTEIN: intraflagellar transport protein 140 homolog</fullName>
    </submittedName>
</protein>
<evidence type="ECO:0000259" key="9">
    <source>
        <dbReference type="Pfam" id="PF23385"/>
    </source>
</evidence>
<dbReference type="GeneID" id="106466481"/>
<dbReference type="Gene3D" id="2.130.10.10">
    <property type="entry name" value="YVTN repeat-like/Quinoprotein amine dehydrogenase"/>
    <property type="match status" value="3"/>
</dbReference>
<evidence type="ECO:0000256" key="6">
    <source>
        <dbReference type="ARBA" id="ARBA00023273"/>
    </source>
</evidence>
<dbReference type="InterPro" id="IPR056156">
    <property type="entry name" value="TPR_IF140_C"/>
</dbReference>
<evidence type="ECO:0000256" key="2">
    <source>
        <dbReference type="ARBA" id="ARBA00022574"/>
    </source>
</evidence>
<dbReference type="InterPro" id="IPR015943">
    <property type="entry name" value="WD40/YVTN_repeat-like_dom_sf"/>
</dbReference>
<evidence type="ECO:0000256" key="7">
    <source>
        <dbReference type="SAM" id="MobiDB-lite"/>
    </source>
</evidence>
<feature type="compositionally biased region" description="Polar residues" evidence="7">
    <location>
        <begin position="634"/>
        <end position="645"/>
    </location>
</feature>
<feature type="domain" description="IF140/IFT172/WDR19 TPR" evidence="11">
    <location>
        <begin position="828"/>
        <end position="1312"/>
    </location>
</feature>
<dbReference type="Gene3D" id="1.25.40.470">
    <property type="match status" value="2"/>
</dbReference>
<dbReference type="Pfam" id="PF23385">
    <property type="entry name" value="Beta-prop_IFT140_2nd"/>
    <property type="match status" value="1"/>
</dbReference>
<dbReference type="SMART" id="SM00320">
    <property type="entry name" value="WD40"/>
    <property type="match status" value="4"/>
</dbReference>
<proteinExistence type="predicted"/>
<dbReference type="InterPro" id="IPR056155">
    <property type="entry name" value="Beta-prop_IFT140_2nd"/>
</dbReference>
<dbReference type="RefSeq" id="XP_022250207.1">
    <property type="nucleotide sequence ID" value="XM_022394499.1"/>
</dbReference>
<keyword evidence="12" id="KW-1185">Reference proteome</keyword>
<evidence type="ECO:0000259" key="8">
    <source>
        <dbReference type="Pfam" id="PF23383"/>
    </source>
</evidence>
<evidence type="ECO:0000256" key="3">
    <source>
        <dbReference type="ARBA" id="ARBA00022737"/>
    </source>
</evidence>
<dbReference type="PROSITE" id="PS50896">
    <property type="entry name" value="LISH"/>
    <property type="match status" value="1"/>
</dbReference>
<dbReference type="InterPro" id="IPR001680">
    <property type="entry name" value="WD40_rpt"/>
</dbReference>
<evidence type="ECO:0000259" key="11">
    <source>
        <dbReference type="Pfam" id="PF24762"/>
    </source>
</evidence>
<dbReference type="Pfam" id="PF24760">
    <property type="entry name" value="TPR_IF140_C"/>
    <property type="match status" value="1"/>
</dbReference>
<evidence type="ECO:0000259" key="10">
    <source>
        <dbReference type="Pfam" id="PF24760"/>
    </source>
</evidence>
<dbReference type="PANTHER" id="PTHR15722:SF7">
    <property type="entry name" value="INTRAFLAGELLAR TRANSPORT PROTEIN 140 HOMOLOG"/>
    <property type="match status" value="1"/>
</dbReference>
<name>A0ABM1T2V1_LIMPO</name>
<dbReference type="InterPro" id="IPR011990">
    <property type="entry name" value="TPR-like_helical_dom_sf"/>
</dbReference>
<evidence type="ECO:0000313" key="12">
    <source>
        <dbReference type="Proteomes" id="UP000694941"/>
    </source>
</evidence>
<evidence type="ECO:0000256" key="1">
    <source>
        <dbReference type="ARBA" id="ARBA00004138"/>
    </source>
</evidence>
<dbReference type="InterPro" id="IPR036322">
    <property type="entry name" value="WD40_repeat_dom_sf"/>
</dbReference>
<feature type="region of interest" description="Disordered" evidence="7">
    <location>
        <begin position="628"/>
        <end position="647"/>
    </location>
</feature>
<dbReference type="InterPro" id="IPR056168">
    <property type="entry name" value="TPR_IF140/IFT172/WDR19"/>
</dbReference>
<reference evidence="13" key="1">
    <citation type="submission" date="2025-08" db="UniProtKB">
        <authorList>
            <consortium name="RefSeq"/>
        </authorList>
    </citation>
    <scope>IDENTIFICATION</scope>
    <source>
        <tissue evidence="13">Muscle</tissue>
    </source>
</reference>
<dbReference type="PANTHER" id="PTHR15722">
    <property type="entry name" value="IFT140/172-RELATED"/>
    <property type="match status" value="1"/>
</dbReference>
<feature type="domain" description="IF140 C-terminal TPR" evidence="10">
    <location>
        <begin position="1320"/>
        <end position="1445"/>
    </location>
</feature>
<keyword evidence="3" id="KW-0677">Repeat</keyword>
<feature type="compositionally biased region" description="Acidic residues" evidence="7">
    <location>
        <begin position="1495"/>
        <end position="1513"/>
    </location>
</feature>
<feature type="domain" description="IFT140 second beta-propeller" evidence="9">
    <location>
        <begin position="418"/>
        <end position="755"/>
    </location>
</feature>
<sequence>MAVYIDLKVEGGPSLKTHICWHKIQTILAVASYDQEKGGTINLYQEDGSPLVSDIYSKPGVPVTSILWHPVRKILAIGWENGDLCVWNDHDQEQRDAETQHKKAVAVMKWSENGTRLVTADAVGTCIGWKVDSRGEISTVFHHELKDYLTDIVFQQYPEENIEHEISKLAKAAVSGDEKALNLFSSWSSPPIKEGKTRNRMSFARKESYDFFVGSVSGTIYYVTENGSCSDVLHCNIAIRQLLYYDQKDILVVVTDNLTQYKVGEEGALTEHARVKLSGRTSEISVAWVDDGLLAMSTGERVLRLLNVDNNDSTVLSMDSQKDFKEHTEVITCISCEKTKQIIAGGTSHGNIVTWKYAGSSRGGETANEDMWKFQAAASVQGAVKSVKWGSMKKLLSVITTTDIYILNQQELCWSLRDQVAAIQVSARELLIELVEKDCHIELKTDIHIKSVIVSWSHVAVSTGKRILFYELDADQKSAKYIGAFDSTSQALTLHEQSAYIIENGKVEVKTFQGTTKQSLIFTEEEGIPVSIDLCGTYLVVGTSSGYVKMWDVNRREPRPHAGPKSLASVLKDNGQISSIKCNSKGDKVSMIVCRATIKGKIFPDPILYVWDLESDSLLYFDFAHGKGEEDDNSPQSAGINTSPTRKAHADMAKRVCGRFPTSHFWDSEDSRFLVCEASLLPLGNPSKNGSSLSQSGLLKNNTHQLMTEIEEKPEILVVSMFVTSEQGLLIQDSFSLNLSQQLMGVSVPYFYLLEESSENNVTDESSSNMTSLGQRYQRADLTQNLSKKKEYSSSIIRQSMRDFVGLEKSDKATKKAIMTFSFFLATGNMDEAFKAIKVIKNESVWENMACMCVKTKRLDVASVCLGKMGHARGAKALREAVVEPELDAQVAILAVHLGMLEEAEHLLKSCRRYDLLSKLYQDSGQWGKALEVAEHNDRVHLRTTYYNYAQHLEAKGDITAAIPLYEKSETHHFEVPRMLFEEPRALEAYILKSKDKELVRWWAQYMESIGEMETALHFYEAAQDYLSLVRVYCYCNNLEKAAEIANETGNRAACFHLGRQFENQDNIKEAVNFFSRARAYNNAIRICKENNFEDHLLNLALMSGSQEMAEVARYYEEKPGQQDKAVMLYHKAGYVTKAVELAFKTKEFNALQSIASDLNSNSDPQLLHQCAQFFMENGQYEKAVDLLAIGRKYLEALDLCVEHNVAITEDLAEKLTMPKEEGDIQLRTRVLEKIGECCMVQENYHLAAKKFTQAGKRAQAMKALLKSGDTEKIVFFAGVSRQKEIYVMAANYLQSLDWRQDPEIMKNIIGFYTKGKALDLLAGFYDACSQVEIDEYQNYEKALGALNEAYKCLTKAQSGGANGPQIEAKLAQMKLRMELVKRFVQARRLYRESPEESLQQCKALLEEEGIELAIRRGDIYGYLVEHLAEKGDYKTAHSLIEEMQVNIPGVNLPYYISVETLKAIYKALDIQPGGSSHLFGGKLKNGRIENGAAEVEESEEEVEEDFQEENGY</sequence>
<comment type="subcellular location">
    <subcellularLocation>
        <location evidence="1">Cell projection</location>
        <location evidence="1">Cilium</location>
    </subcellularLocation>
</comment>
<keyword evidence="2" id="KW-0853">WD repeat</keyword>
<evidence type="ECO:0000256" key="4">
    <source>
        <dbReference type="ARBA" id="ARBA00022803"/>
    </source>
</evidence>
<dbReference type="Pfam" id="PF23383">
    <property type="entry name" value="Beta-prop_IFT140_1st"/>
    <property type="match status" value="1"/>
</dbReference>
<feature type="domain" description="IFT140 first beta-propeller" evidence="8">
    <location>
        <begin position="2"/>
        <end position="410"/>
    </location>
</feature>
<dbReference type="InterPro" id="IPR006594">
    <property type="entry name" value="LisH"/>
</dbReference>
<evidence type="ECO:0000256" key="5">
    <source>
        <dbReference type="ARBA" id="ARBA00023069"/>
    </source>
</evidence>
<dbReference type="Pfam" id="PF24762">
    <property type="entry name" value="TPR_IF140-IFT172"/>
    <property type="match status" value="1"/>
</dbReference>
<organism evidence="12 13">
    <name type="scientific">Limulus polyphemus</name>
    <name type="common">Atlantic horseshoe crab</name>
    <dbReference type="NCBI Taxonomy" id="6850"/>
    <lineage>
        <taxon>Eukaryota</taxon>
        <taxon>Metazoa</taxon>
        <taxon>Ecdysozoa</taxon>
        <taxon>Arthropoda</taxon>
        <taxon>Chelicerata</taxon>
        <taxon>Merostomata</taxon>
        <taxon>Xiphosura</taxon>
        <taxon>Limulidae</taxon>
        <taxon>Limulus</taxon>
    </lineage>
</organism>
<feature type="region of interest" description="Disordered" evidence="7">
    <location>
        <begin position="1492"/>
        <end position="1513"/>
    </location>
</feature>
<keyword evidence="6" id="KW-0966">Cell projection</keyword>